<organism evidence="2 3">
    <name type="scientific">Trichoderma arundinaceum</name>
    <dbReference type="NCBI Taxonomy" id="490622"/>
    <lineage>
        <taxon>Eukaryota</taxon>
        <taxon>Fungi</taxon>
        <taxon>Dikarya</taxon>
        <taxon>Ascomycota</taxon>
        <taxon>Pezizomycotina</taxon>
        <taxon>Sordariomycetes</taxon>
        <taxon>Hypocreomycetidae</taxon>
        <taxon>Hypocreales</taxon>
        <taxon>Hypocreaceae</taxon>
        <taxon>Trichoderma</taxon>
    </lineage>
</organism>
<dbReference type="Proteomes" id="UP000266272">
    <property type="component" value="Unassembled WGS sequence"/>
</dbReference>
<feature type="compositionally biased region" description="Basic and acidic residues" evidence="1">
    <location>
        <begin position="845"/>
        <end position="880"/>
    </location>
</feature>
<evidence type="ECO:0000313" key="3">
    <source>
        <dbReference type="Proteomes" id="UP000266272"/>
    </source>
</evidence>
<feature type="compositionally biased region" description="Polar residues" evidence="1">
    <location>
        <begin position="457"/>
        <end position="480"/>
    </location>
</feature>
<gene>
    <name evidence="2" type="ORF">TARUN_8924</name>
</gene>
<feature type="compositionally biased region" description="Low complexity" evidence="1">
    <location>
        <begin position="89"/>
        <end position="107"/>
    </location>
</feature>
<feature type="compositionally biased region" description="Polar residues" evidence="1">
    <location>
        <begin position="603"/>
        <end position="612"/>
    </location>
</feature>
<dbReference type="EMBL" id="PXOA01000662">
    <property type="protein sequence ID" value="RFU73332.1"/>
    <property type="molecule type" value="Genomic_DNA"/>
</dbReference>
<name>A0A395NB53_TRIAR</name>
<feature type="region of interest" description="Disordered" evidence="1">
    <location>
        <begin position="89"/>
        <end position="110"/>
    </location>
</feature>
<feature type="region of interest" description="Disordered" evidence="1">
    <location>
        <begin position="589"/>
        <end position="712"/>
    </location>
</feature>
<feature type="compositionally biased region" description="Low complexity" evidence="1">
    <location>
        <begin position="684"/>
        <end position="711"/>
    </location>
</feature>
<evidence type="ECO:0000256" key="1">
    <source>
        <dbReference type="SAM" id="MobiDB-lite"/>
    </source>
</evidence>
<feature type="compositionally biased region" description="Basic and acidic residues" evidence="1">
    <location>
        <begin position="742"/>
        <end position="761"/>
    </location>
</feature>
<feature type="compositionally biased region" description="Basic and acidic residues" evidence="1">
    <location>
        <begin position="772"/>
        <end position="788"/>
    </location>
</feature>
<feature type="compositionally biased region" description="Basic residues" evidence="1">
    <location>
        <begin position="881"/>
        <end position="893"/>
    </location>
</feature>
<reference evidence="2 3" key="1">
    <citation type="journal article" date="2018" name="PLoS Pathog.">
        <title>Evolution of structural diversity of trichothecenes, a family of toxins produced by plant pathogenic and entomopathogenic fungi.</title>
        <authorList>
            <person name="Proctor R.H."/>
            <person name="McCormick S.P."/>
            <person name="Kim H.S."/>
            <person name="Cardoza R.E."/>
            <person name="Stanley A.M."/>
            <person name="Lindo L."/>
            <person name="Kelly A."/>
            <person name="Brown D.W."/>
            <person name="Lee T."/>
            <person name="Vaughan M.M."/>
            <person name="Alexander N.J."/>
            <person name="Busman M."/>
            <person name="Gutierrez S."/>
        </authorList>
    </citation>
    <scope>NUCLEOTIDE SEQUENCE [LARGE SCALE GENOMIC DNA]</scope>
    <source>
        <strain evidence="2 3">IBT 40837</strain>
    </source>
</reference>
<feature type="region of interest" description="Disordered" evidence="1">
    <location>
        <begin position="733"/>
        <end position="788"/>
    </location>
</feature>
<accession>A0A395NB53</accession>
<dbReference type="OrthoDB" id="3439480at2759"/>
<sequence>MMLDAPAAVDVSALAVALGSALTGSAQVRTAAIASARRLPLAAARFLLAPCSAEQLRFNGCRSLEFDATADSDADAACRFEASGANANANSRPNANANANANAGAGATVRKKTCTQTTARQREARMSQSRQVPRSETCVKCVLHPRPGPRSFVGQWVEAAMIRCCRFEFGLPLGAETGFDSVVGLEYAPGAGCCSIASFISRPCRSCPLSFVALDYSELLRFAAAFRYCWPLLLANGRACLFRNSAACGGAAAASQADSGSLSMRIGQIPTRWQPREQQASKCKQPLPSSRAYCAPLLKNPFLPIAHAPSGWPLRNWETRKSPPVADGGSAAPLLDWLSGVAAAHLHTTTWGRGTRGSHRRSPCSLALSLAHRKMPHMPRRRTPTPLPPMAGRKRKDGRGSGAQDSVRVARDTIWLDTRGGGGTRIKEGIQSTDVYTKGSSYPPLSTVPRFLFFHPCTNNQQPQEIPESASASHSKQSNPSQPPERVTSAATNYLFNSLLLSALLLQGLSVSQPPIPLRTARTFTRRNTDTMCTTNVYTYVYSDGHKEQSRQPVLCSASRHGKVCSNNVVFQHPSQFIQHVDTPLGASPSSPFVSQFPPTPTYSPRSGTPNYRSGDESDRSRRSTSSSRRRSASVYINGQKVIDLNRHDGGSRRERIVLVEGPPTPRTPPTAFNFPSTAPPSPNVSANASASPSVYGSSPRGSDSSFSRRPVIVDDRTRVERVERPRIQIEVVEAAPSLRTPKHDRQSSTSSRDSHGRSSADEEEALRRRREREERRVEKQREEEEERQRRIRLRIAKANAEINKRPPVPMPPAPIRASSFKSTAAVVNGDDDVKKLADGVRRMSFEEERREEKARHLARKQEQRDEEEAQRQRLAERMMPRRRATVGPGSRRHRVVYDDGVYRWE</sequence>
<feature type="region of interest" description="Disordered" evidence="1">
    <location>
        <begin position="457"/>
        <end position="487"/>
    </location>
</feature>
<feature type="region of interest" description="Disordered" evidence="1">
    <location>
        <begin position="845"/>
        <end position="893"/>
    </location>
</feature>
<proteinExistence type="predicted"/>
<feature type="region of interest" description="Disordered" evidence="1">
    <location>
        <begin position="375"/>
        <end position="406"/>
    </location>
</feature>
<comment type="caution">
    <text evidence="2">The sequence shown here is derived from an EMBL/GenBank/DDBJ whole genome shotgun (WGS) entry which is preliminary data.</text>
</comment>
<evidence type="ECO:0000313" key="2">
    <source>
        <dbReference type="EMBL" id="RFU73332.1"/>
    </source>
</evidence>
<dbReference type="AlphaFoldDB" id="A0A395NB53"/>
<protein>
    <submittedName>
        <fullName evidence="2">Uncharacterized protein</fullName>
    </submittedName>
</protein>
<keyword evidence="3" id="KW-1185">Reference proteome</keyword>
<feature type="compositionally biased region" description="Basic and acidic residues" evidence="1">
    <location>
        <begin position="644"/>
        <end position="658"/>
    </location>
</feature>